<evidence type="ECO:0000313" key="4">
    <source>
        <dbReference type="EMBL" id="GIG41549.1"/>
    </source>
</evidence>
<keyword evidence="5" id="KW-1185">Reference proteome</keyword>
<feature type="domain" description="HTH tetR-type" evidence="3">
    <location>
        <begin position="9"/>
        <end position="69"/>
    </location>
</feature>
<name>A0ABQ4DQD6_9CELL</name>
<evidence type="ECO:0000313" key="5">
    <source>
        <dbReference type="Proteomes" id="UP000614741"/>
    </source>
</evidence>
<dbReference type="SUPFAM" id="SSF46689">
    <property type="entry name" value="Homeodomain-like"/>
    <property type="match status" value="1"/>
</dbReference>
<keyword evidence="1 2" id="KW-0238">DNA-binding</keyword>
<organism evidence="4 5">
    <name type="scientific">Cellulomonas phragmiteti</name>
    <dbReference type="NCBI Taxonomy" id="478780"/>
    <lineage>
        <taxon>Bacteria</taxon>
        <taxon>Bacillati</taxon>
        <taxon>Actinomycetota</taxon>
        <taxon>Actinomycetes</taxon>
        <taxon>Micrococcales</taxon>
        <taxon>Cellulomonadaceae</taxon>
        <taxon>Cellulomonas</taxon>
    </lineage>
</organism>
<dbReference type="RefSeq" id="WP_203675836.1">
    <property type="nucleotide sequence ID" value="NZ_BONP01000029.1"/>
</dbReference>
<protein>
    <submittedName>
        <fullName evidence="4">TetR family transcriptional regulator</fullName>
    </submittedName>
</protein>
<evidence type="ECO:0000256" key="2">
    <source>
        <dbReference type="PROSITE-ProRule" id="PRU00335"/>
    </source>
</evidence>
<dbReference type="InterPro" id="IPR009057">
    <property type="entry name" value="Homeodomain-like_sf"/>
</dbReference>
<dbReference type="Gene3D" id="1.10.357.10">
    <property type="entry name" value="Tetracycline Repressor, domain 2"/>
    <property type="match status" value="1"/>
</dbReference>
<dbReference type="InterPro" id="IPR050109">
    <property type="entry name" value="HTH-type_TetR-like_transc_reg"/>
</dbReference>
<feature type="DNA-binding region" description="H-T-H motif" evidence="2">
    <location>
        <begin position="32"/>
        <end position="51"/>
    </location>
</feature>
<accession>A0ABQ4DQD6</accession>
<reference evidence="4 5" key="1">
    <citation type="submission" date="2021-01" db="EMBL/GenBank/DDBJ databases">
        <title>Whole genome shotgun sequence of Cellulomonas phragmiteti NBRC 110785.</title>
        <authorList>
            <person name="Komaki H."/>
            <person name="Tamura T."/>
        </authorList>
    </citation>
    <scope>NUCLEOTIDE SEQUENCE [LARGE SCALE GENOMIC DNA]</scope>
    <source>
        <strain evidence="4 5">NBRC 110785</strain>
    </source>
</reference>
<proteinExistence type="predicted"/>
<dbReference type="PANTHER" id="PTHR30055:SF239">
    <property type="entry name" value="TRANSCRIPTIONAL REGULATORY PROTEIN"/>
    <property type="match status" value="1"/>
</dbReference>
<evidence type="ECO:0000256" key="1">
    <source>
        <dbReference type="ARBA" id="ARBA00023125"/>
    </source>
</evidence>
<sequence>MPTSARAPRVTREQWVDAATATFRTEGLTGVRVEAVARALGVTKGSFYWHFADRRALVNAVVERWEAEQTEDVIARTAGGGEPRDRLAALFAEVAARTAGRGGERRLYLEAAAEGVQDAVRRVTARRVEHVTALLVELGLPADVARARAVVSLAAAVGADQLAEALPPGTDRGALVAAALQMALAPPGRR</sequence>
<dbReference type="PRINTS" id="PR00455">
    <property type="entry name" value="HTHTETR"/>
</dbReference>
<gene>
    <name evidence="4" type="ORF">Cph01nite_33110</name>
</gene>
<evidence type="ECO:0000259" key="3">
    <source>
        <dbReference type="PROSITE" id="PS50977"/>
    </source>
</evidence>
<dbReference type="PROSITE" id="PS50977">
    <property type="entry name" value="HTH_TETR_2"/>
    <property type="match status" value="1"/>
</dbReference>
<dbReference type="EMBL" id="BONP01000029">
    <property type="protein sequence ID" value="GIG41549.1"/>
    <property type="molecule type" value="Genomic_DNA"/>
</dbReference>
<dbReference type="Proteomes" id="UP000614741">
    <property type="component" value="Unassembled WGS sequence"/>
</dbReference>
<comment type="caution">
    <text evidence="4">The sequence shown here is derived from an EMBL/GenBank/DDBJ whole genome shotgun (WGS) entry which is preliminary data.</text>
</comment>
<dbReference type="InterPro" id="IPR001647">
    <property type="entry name" value="HTH_TetR"/>
</dbReference>
<dbReference type="Pfam" id="PF00440">
    <property type="entry name" value="TetR_N"/>
    <property type="match status" value="1"/>
</dbReference>
<dbReference type="PANTHER" id="PTHR30055">
    <property type="entry name" value="HTH-TYPE TRANSCRIPTIONAL REGULATOR RUTR"/>
    <property type="match status" value="1"/>
</dbReference>